<dbReference type="GO" id="GO:0015288">
    <property type="term" value="F:porin activity"/>
    <property type="evidence" value="ECO:0007669"/>
    <property type="project" value="TreeGrafter"/>
</dbReference>
<keyword evidence="9" id="KW-1185">Reference proteome</keyword>
<name>A0A4R1QVA6_HYDET</name>
<dbReference type="SUPFAM" id="SSF56954">
    <property type="entry name" value="Outer membrane efflux proteins (OEP)"/>
    <property type="match status" value="1"/>
</dbReference>
<evidence type="ECO:0000256" key="6">
    <source>
        <dbReference type="ARBA" id="ARBA00023136"/>
    </source>
</evidence>
<dbReference type="InterPro" id="IPR051906">
    <property type="entry name" value="TolC-like"/>
</dbReference>
<evidence type="ECO:0000256" key="5">
    <source>
        <dbReference type="ARBA" id="ARBA00022692"/>
    </source>
</evidence>
<keyword evidence="6" id="KW-0472">Membrane</keyword>
<keyword evidence="5" id="KW-0812">Transmembrane</keyword>
<keyword evidence="4" id="KW-1134">Transmembrane beta strand</keyword>
<evidence type="ECO:0000256" key="2">
    <source>
        <dbReference type="ARBA" id="ARBA00007613"/>
    </source>
</evidence>
<dbReference type="InterPro" id="IPR003423">
    <property type="entry name" value="OMP_efflux"/>
</dbReference>
<dbReference type="Pfam" id="PF02321">
    <property type="entry name" value="OEP"/>
    <property type="match status" value="2"/>
</dbReference>
<comment type="similarity">
    <text evidence="2">Belongs to the outer membrane factor (OMF) (TC 1.B.17) family.</text>
</comment>
<proteinExistence type="inferred from homology"/>
<dbReference type="GO" id="GO:0009279">
    <property type="term" value="C:cell outer membrane"/>
    <property type="evidence" value="ECO:0007669"/>
    <property type="project" value="UniProtKB-SubCell"/>
</dbReference>
<dbReference type="GO" id="GO:0015562">
    <property type="term" value="F:efflux transmembrane transporter activity"/>
    <property type="evidence" value="ECO:0007669"/>
    <property type="project" value="InterPro"/>
</dbReference>
<evidence type="ECO:0000313" key="9">
    <source>
        <dbReference type="Proteomes" id="UP000295008"/>
    </source>
</evidence>
<evidence type="ECO:0000256" key="4">
    <source>
        <dbReference type="ARBA" id="ARBA00022452"/>
    </source>
</evidence>
<evidence type="ECO:0000256" key="7">
    <source>
        <dbReference type="ARBA" id="ARBA00023237"/>
    </source>
</evidence>
<organism evidence="8 9">
    <name type="scientific">Hydrogenispora ethanolica</name>
    <dbReference type="NCBI Taxonomy" id="1082276"/>
    <lineage>
        <taxon>Bacteria</taxon>
        <taxon>Bacillati</taxon>
        <taxon>Bacillota</taxon>
        <taxon>Hydrogenispora</taxon>
    </lineage>
</organism>
<dbReference type="Gene3D" id="1.20.1600.10">
    <property type="entry name" value="Outer membrane efflux proteins (OEP)"/>
    <property type="match status" value="1"/>
</dbReference>
<sequence>MQSKRLELKRSWWIIACFIGLLGWSPAFGESQTLSLSQAVEMACQADYQVKTDRNSLEKSKLAVKKAALNILPQATVEGQYQYQTTDDTYPSAYQIVVQQTIPTTYNLYGQKIVSNIEAAMWEQVTAEATLQIDQAEVIYNTYEYYFTVLKAQQVLKLHEAALAKYKEDHALATKLLSLGKITKPDQLKTQNSLNQAEFDVEKDRSDLDIAKQKLANQLGLKDLSNYQFAEVNFKEDPINEQLAALQQKALQRRLELQKKEIVFKQAQRTWAQTKNEEMPAVSVSYNDQDQTQSFGLSYDFLSGDFSWLAAKKDNSYQSQANIGTTNTDYYGSKKRYFTLKFNWSLDFGTAANQTKQAQYTLDNAKLDLERERQNILLDVSQTFSEYQLAVKQHELNQKALPYYDKDLEIKEVQRQFGSITFADLSDARQDALDAQIAAVKSGYDRVLALQKLKKALGDLYLFDQKADQKAR</sequence>
<gene>
    <name evidence="8" type="ORF">EDC14_104929</name>
</gene>
<reference evidence="8 9" key="1">
    <citation type="submission" date="2019-03" db="EMBL/GenBank/DDBJ databases">
        <title>Genomic Encyclopedia of Type Strains, Phase IV (KMG-IV): sequencing the most valuable type-strain genomes for metagenomic binning, comparative biology and taxonomic classification.</title>
        <authorList>
            <person name="Goeker M."/>
        </authorList>
    </citation>
    <scope>NUCLEOTIDE SEQUENCE [LARGE SCALE GENOMIC DNA]</scope>
    <source>
        <strain evidence="8 9">LX-B</strain>
    </source>
</reference>
<dbReference type="EMBL" id="SLUN01000049">
    <property type="protein sequence ID" value="TCL56505.1"/>
    <property type="molecule type" value="Genomic_DNA"/>
</dbReference>
<dbReference type="PANTHER" id="PTHR30026:SF20">
    <property type="entry name" value="OUTER MEMBRANE PROTEIN TOLC"/>
    <property type="match status" value="1"/>
</dbReference>
<keyword evidence="7" id="KW-0998">Cell outer membrane</keyword>
<dbReference type="Proteomes" id="UP000295008">
    <property type="component" value="Unassembled WGS sequence"/>
</dbReference>
<dbReference type="GO" id="GO:1990281">
    <property type="term" value="C:efflux pump complex"/>
    <property type="evidence" value="ECO:0007669"/>
    <property type="project" value="TreeGrafter"/>
</dbReference>
<evidence type="ECO:0000256" key="1">
    <source>
        <dbReference type="ARBA" id="ARBA00004442"/>
    </source>
</evidence>
<dbReference type="PANTHER" id="PTHR30026">
    <property type="entry name" value="OUTER MEMBRANE PROTEIN TOLC"/>
    <property type="match status" value="1"/>
</dbReference>
<keyword evidence="3" id="KW-0813">Transport</keyword>
<comment type="subcellular location">
    <subcellularLocation>
        <location evidence="1">Cell outer membrane</location>
    </subcellularLocation>
</comment>
<evidence type="ECO:0000313" key="8">
    <source>
        <dbReference type="EMBL" id="TCL56505.1"/>
    </source>
</evidence>
<evidence type="ECO:0000256" key="3">
    <source>
        <dbReference type="ARBA" id="ARBA00022448"/>
    </source>
</evidence>
<dbReference type="AlphaFoldDB" id="A0A4R1QVA6"/>
<comment type="caution">
    <text evidence="8">The sequence shown here is derived from an EMBL/GenBank/DDBJ whole genome shotgun (WGS) entry which is preliminary data.</text>
</comment>
<accession>A0A4R1QVA6</accession>
<protein>
    <submittedName>
        <fullName evidence="8">Outer membrane protein TolC</fullName>
    </submittedName>
</protein>